<dbReference type="Proteomes" id="UP001596435">
    <property type="component" value="Unassembled WGS sequence"/>
</dbReference>
<organism evidence="1 2">
    <name type="scientific">Kitasatospora paranensis</name>
    <dbReference type="NCBI Taxonomy" id="258053"/>
    <lineage>
        <taxon>Bacteria</taxon>
        <taxon>Bacillati</taxon>
        <taxon>Actinomycetota</taxon>
        <taxon>Actinomycetes</taxon>
        <taxon>Kitasatosporales</taxon>
        <taxon>Streptomycetaceae</taxon>
        <taxon>Kitasatospora</taxon>
    </lineage>
</organism>
<dbReference type="EMBL" id="JBHTAJ010000022">
    <property type="protein sequence ID" value="MFC7180691.1"/>
    <property type="molecule type" value="Genomic_DNA"/>
</dbReference>
<name>A0ABW2FTU5_9ACTN</name>
<comment type="caution">
    <text evidence="1">The sequence shown here is derived from an EMBL/GenBank/DDBJ whole genome shotgun (WGS) entry which is preliminary data.</text>
</comment>
<evidence type="ECO:0000313" key="1">
    <source>
        <dbReference type="EMBL" id="MFC7180691.1"/>
    </source>
</evidence>
<reference evidence="2" key="1">
    <citation type="journal article" date="2019" name="Int. J. Syst. Evol. Microbiol.">
        <title>The Global Catalogue of Microorganisms (GCM) 10K type strain sequencing project: providing services to taxonomists for standard genome sequencing and annotation.</title>
        <authorList>
            <consortium name="The Broad Institute Genomics Platform"/>
            <consortium name="The Broad Institute Genome Sequencing Center for Infectious Disease"/>
            <person name="Wu L."/>
            <person name="Ma J."/>
        </authorList>
    </citation>
    <scope>NUCLEOTIDE SEQUENCE [LARGE SCALE GENOMIC DNA]</scope>
    <source>
        <strain evidence="2">CGMCC 1.12859</strain>
    </source>
</reference>
<protein>
    <submittedName>
        <fullName evidence="1">ALQxL family class IV lanthipeptide</fullName>
    </submittedName>
</protein>
<accession>A0ABW2FTU5</accession>
<gene>
    <name evidence="1" type="ORF">ACFQMG_14125</name>
</gene>
<dbReference type="RefSeq" id="WP_345705281.1">
    <property type="nucleotide sequence ID" value="NZ_BAABKV010000001.1"/>
</dbReference>
<dbReference type="NCBIfam" id="NF038157">
    <property type="entry name" value="lanti_ALQxL"/>
    <property type="match status" value="1"/>
</dbReference>
<keyword evidence="2" id="KW-1185">Reference proteome</keyword>
<sequence length="38" mass="3903">MELDLDALQELPADEELAGACGYSCSVSCPSTCHSTGV</sequence>
<evidence type="ECO:0000313" key="2">
    <source>
        <dbReference type="Proteomes" id="UP001596435"/>
    </source>
</evidence>
<proteinExistence type="predicted"/>